<accession>G2XYI2</accession>
<dbReference type="EMBL" id="FQ790278">
    <property type="protein sequence ID" value="CCD45519.1"/>
    <property type="molecule type" value="Genomic_DNA"/>
</dbReference>
<gene>
    <name evidence="1" type="ORF">BofuT4_P045370.1</name>
</gene>
<dbReference type="InParanoid" id="G2XYI2"/>
<organism evidence="1 2">
    <name type="scientific">Botryotinia fuckeliana (strain T4)</name>
    <name type="common">Noble rot fungus</name>
    <name type="synonym">Botrytis cinerea</name>
    <dbReference type="NCBI Taxonomy" id="999810"/>
    <lineage>
        <taxon>Eukaryota</taxon>
        <taxon>Fungi</taxon>
        <taxon>Dikarya</taxon>
        <taxon>Ascomycota</taxon>
        <taxon>Pezizomycotina</taxon>
        <taxon>Leotiomycetes</taxon>
        <taxon>Helotiales</taxon>
        <taxon>Sclerotiniaceae</taxon>
        <taxon>Botrytis</taxon>
    </lineage>
</organism>
<reference evidence="2" key="1">
    <citation type="journal article" date="2011" name="PLoS Genet.">
        <title>Genomic analysis of the necrotrophic fungal pathogens Sclerotinia sclerotiorum and Botrytis cinerea.</title>
        <authorList>
            <person name="Amselem J."/>
            <person name="Cuomo C.A."/>
            <person name="van Kan J.A."/>
            <person name="Viaud M."/>
            <person name="Benito E.P."/>
            <person name="Couloux A."/>
            <person name="Coutinho P.M."/>
            <person name="de Vries R.P."/>
            <person name="Dyer P.S."/>
            <person name="Fillinger S."/>
            <person name="Fournier E."/>
            <person name="Gout L."/>
            <person name="Hahn M."/>
            <person name="Kohn L."/>
            <person name="Lapalu N."/>
            <person name="Plummer K.M."/>
            <person name="Pradier J.M."/>
            <person name="Quevillon E."/>
            <person name="Sharon A."/>
            <person name="Simon A."/>
            <person name="ten Have A."/>
            <person name="Tudzynski B."/>
            <person name="Tudzynski P."/>
            <person name="Wincker P."/>
            <person name="Andrew M."/>
            <person name="Anthouard V."/>
            <person name="Beever R.E."/>
            <person name="Beffa R."/>
            <person name="Benoit I."/>
            <person name="Bouzid O."/>
            <person name="Brault B."/>
            <person name="Chen Z."/>
            <person name="Choquer M."/>
            <person name="Collemare J."/>
            <person name="Cotton P."/>
            <person name="Danchin E.G."/>
            <person name="Da Silva C."/>
            <person name="Gautier A."/>
            <person name="Giraud C."/>
            <person name="Giraud T."/>
            <person name="Gonzalez C."/>
            <person name="Grossetete S."/>
            <person name="Guldener U."/>
            <person name="Henrissat B."/>
            <person name="Howlett B.J."/>
            <person name="Kodira C."/>
            <person name="Kretschmer M."/>
            <person name="Lappartient A."/>
            <person name="Leroch M."/>
            <person name="Levis C."/>
            <person name="Mauceli E."/>
            <person name="Neuveglise C."/>
            <person name="Oeser B."/>
            <person name="Pearson M."/>
            <person name="Poulain J."/>
            <person name="Poussereau N."/>
            <person name="Quesneville H."/>
            <person name="Rascle C."/>
            <person name="Schumacher J."/>
            <person name="Segurens B."/>
            <person name="Sexton A."/>
            <person name="Silva E."/>
            <person name="Sirven C."/>
            <person name="Soanes D.M."/>
            <person name="Talbot N.J."/>
            <person name="Templeton M."/>
            <person name="Yandava C."/>
            <person name="Yarden O."/>
            <person name="Zeng Q."/>
            <person name="Rollins J.A."/>
            <person name="Lebrun M.H."/>
            <person name="Dickman M."/>
        </authorList>
    </citation>
    <scope>NUCLEOTIDE SEQUENCE [LARGE SCALE GENOMIC DNA]</scope>
    <source>
        <strain evidence="2">T4</strain>
    </source>
</reference>
<dbReference type="AlphaFoldDB" id="G2XYI2"/>
<proteinExistence type="predicted"/>
<evidence type="ECO:0000313" key="2">
    <source>
        <dbReference type="Proteomes" id="UP000008177"/>
    </source>
</evidence>
<dbReference type="Proteomes" id="UP000008177">
    <property type="component" value="Unplaced contigs"/>
</dbReference>
<protein>
    <submittedName>
        <fullName evidence="1">Uncharacterized protein</fullName>
    </submittedName>
</protein>
<name>G2XYI2_BOTF4</name>
<dbReference type="HOGENOM" id="CLU_2157991_0_0_1"/>
<evidence type="ECO:0000313" key="1">
    <source>
        <dbReference type="EMBL" id="CCD45519.1"/>
    </source>
</evidence>
<sequence length="111" mass="12269">MAIKLTVKGPLVGIWDRLSRCQPVHRSIVGQRFKLVLLIRIYGFTIHVVKSSSALPPCNQSFSLFQTKQPMKYGVKLASDGSNFIINAALLNIVSASLVNQGQYPKRPLGM</sequence>